<dbReference type="InterPro" id="IPR023373">
    <property type="entry name" value="YmcC_sf"/>
</dbReference>
<protein>
    <submittedName>
        <fullName evidence="2">Group 4 capsule polysaccharide lipoprotein gfcB, YjbF</fullName>
    </submittedName>
</protein>
<dbReference type="SUPFAM" id="SSF159270">
    <property type="entry name" value="YmcC-like"/>
    <property type="match status" value="1"/>
</dbReference>
<dbReference type="RefSeq" id="WP_093448668.1">
    <property type="nucleotide sequence ID" value="NZ_FNZG01000002.1"/>
</dbReference>
<dbReference type="Gene3D" id="2.40.360.10">
    <property type="entry name" value="YmcC-like"/>
    <property type="match status" value="1"/>
</dbReference>
<organism evidence="2 3">
    <name type="scientific">Pseudooceanicola nitratireducens</name>
    <dbReference type="NCBI Taxonomy" id="517719"/>
    <lineage>
        <taxon>Bacteria</taxon>
        <taxon>Pseudomonadati</taxon>
        <taxon>Pseudomonadota</taxon>
        <taxon>Alphaproteobacteria</taxon>
        <taxon>Rhodobacterales</taxon>
        <taxon>Paracoccaceae</taxon>
        <taxon>Pseudooceanicola</taxon>
    </lineage>
</organism>
<evidence type="ECO:0000313" key="2">
    <source>
        <dbReference type="EMBL" id="SFC16781.1"/>
    </source>
</evidence>
<dbReference type="OrthoDB" id="6237231at2"/>
<dbReference type="PROSITE" id="PS51257">
    <property type="entry name" value="PROKAR_LIPOPROTEIN"/>
    <property type="match status" value="1"/>
</dbReference>
<dbReference type="EMBL" id="FOLX01000001">
    <property type="protein sequence ID" value="SFC16781.1"/>
    <property type="molecule type" value="Genomic_DNA"/>
</dbReference>
<name>A0A1I1GZ12_9RHOB</name>
<dbReference type="InterPro" id="IPR021308">
    <property type="entry name" value="GfcB"/>
</dbReference>
<keyword evidence="3" id="KW-1185">Reference proteome</keyword>
<dbReference type="Proteomes" id="UP000231644">
    <property type="component" value="Unassembled WGS sequence"/>
</dbReference>
<proteinExistence type="predicted"/>
<dbReference type="Pfam" id="PF11102">
    <property type="entry name" value="YjbF"/>
    <property type="match status" value="1"/>
</dbReference>
<evidence type="ECO:0000256" key="1">
    <source>
        <dbReference type="SAM" id="MobiDB-lite"/>
    </source>
</evidence>
<dbReference type="AlphaFoldDB" id="A0A1I1GZ12"/>
<gene>
    <name evidence="2" type="ORF">SAMN05421762_0050</name>
</gene>
<sequence>MSRILFLAIAACVALTACSSDKDREPGLMKQASGAIKSRFSRQETTPPPTRDQLRAAITPEFREQTGGVPLLLVTSQRVPVSSILTRFSVNGPVETYLTPDQISLSLRDGIVVSSRGLGNDLMSAEVTGVLDAIRAGEGRALRKHRYLDGENQEVIDRFTCDYSRPEDPEGTVIERCRGSDQGFTNSYALDQDGRITLSSQWISPGLQSYLIEDIR</sequence>
<evidence type="ECO:0000313" key="3">
    <source>
        <dbReference type="Proteomes" id="UP000231644"/>
    </source>
</evidence>
<feature type="region of interest" description="Disordered" evidence="1">
    <location>
        <begin position="22"/>
        <end position="52"/>
    </location>
</feature>
<dbReference type="STRING" id="517719.SAMN05421762_0050"/>
<reference evidence="2 3" key="1">
    <citation type="submission" date="2016-10" db="EMBL/GenBank/DDBJ databases">
        <authorList>
            <person name="de Groot N.N."/>
        </authorList>
    </citation>
    <scope>NUCLEOTIDE SEQUENCE [LARGE SCALE GENOMIC DNA]</scope>
    <source>
        <strain evidence="2 3">DSM 29619</strain>
    </source>
</reference>
<accession>A0A1I1GZ12</accession>
<keyword evidence="2" id="KW-0449">Lipoprotein</keyword>